<accession>A0A6C0D8E6</accession>
<dbReference type="AlphaFoldDB" id="A0A6C0D8E6"/>
<dbReference type="EMBL" id="MN739550">
    <property type="protein sequence ID" value="QHT12771.1"/>
    <property type="molecule type" value="Genomic_DNA"/>
</dbReference>
<organism evidence="2">
    <name type="scientific">viral metagenome</name>
    <dbReference type="NCBI Taxonomy" id="1070528"/>
    <lineage>
        <taxon>unclassified sequences</taxon>
        <taxon>metagenomes</taxon>
        <taxon>organismal metagenomes</taxon>
    </lineage>
</organism>
<feature type="region of interest" description="Disordered" evidence="1">
    <location>
        <begin position="108"/>
        <end position="147"/>
    </location>
</feature>
<proteinExistence type="predicted"/>
<feature type="compositionally biased region" description="Low complexity" evidence="1">
    <location>
        <begin position="120"/>
        <end position="140"/>
    </location>
</feature>
<name>A0A6C0D8E6_9ZZZZ</name>
<protein>
    <submittedName>
        <fullName evidence="2">Uncharacterized protein</fullName>
    </submittedName>
</protein>
<reference evidence="2" key="1">
    <citation type="journal article" date="2020" name="Nature">
        <title>Giant virus diversity and host interactions through global metagenomics.</title>
        <authorList>
            <person name="Schulz F."/>
            <person name="Roux S."/>
            <person name="Paez-Espino D."/>
            <person name="Jungbluth S."/>
            <person name="Walsh D.A."/>
            <person name="Denef V.J."/>
            <person name="McMahon K.D."/>
            <person name="Konstantinidis K.T."/>
            <person name="Eloe-Fadrosh E.A."/>
            <person name="Kyrpides N.C."/>
            <person name="Woyke T."/>
        </authorList>
    </citation>
    <scope>NUCLEOTIDE SEQUENCE</scope>
    <source>
        <strain evidence="2">GVMAG-M-3300023174-130</strain>
    </source>
</reference>
<evidence type="ECO:0000256" key="1">
    <source>
        <dbReference type="SAM" id="MobiDB-lite"/>
    </source>
</evidence>
<evidence type="ECO:0000313" key="2">
    <source>
        <dbReference type="EMBL" id="QHT12771.1"/>
    </source>
</evidence>
<sequence length="250" mass="27705">MTLTTLLFIIVFLIGLYFYAKCSDPKYHEGLTNNGGEVRCPNLLIQKGSRVYLYNSKLAQVPGVNPVEFENLEDYTEFLDWQRSQGIRCPVLYLQHSYDAQGNPVYKVRPSVSEPQGGLPPSTTASASNISPTITSTPSTQGNTAPSIASSIDDLIKEDSMNAKIMAPPNPKFLVDATRNDPPYNKNSYPAFDQSSFYVGTTTPLDKISAKEENMLYSPNPMDDNWGGADFTQSLVDQGYYKDNEVSIRV</sequence>